<evidence type="ECO:0000313" key="2">
    <source>
        <dbReference type="Proteomes" id="UP000647172"/>
    </source>
</evidence>
<gene>
    <name evidence="1" type="ORF">Ani05nite_63190</name>
</gene>
<dbReference type="AlphaFoldDB" id="A0A919JP55"/>
<keyword evidence="2" id="KW-1185">Reference proteome</keyword>
<dbReference type="InterPro" id="IPR009409">
    <property type="entry name" value="DUF1059"/>
</dbReference>
<proteinExistence type="predicted"/>
<reference evidence="1" key="1">
    <citation type="submission" date="2021-01" db="EMBL/GenBank/DDBJ databases">
        <title>Whole genome shotgun sequence of Actinoplanes nipponensis NBRC 14063.</title>
        <authorList>
            <person name="Komaki H."/>
            <person name="Tamura T."/>
        </authorList>
    </citation>
    <scope>NUCLEOTIDE SEQUENCE</scope>
    <source>
        <strain evidence="1">NBRC 14063</strain>
    </source>
</reference>
<protein>
    <recommendedName>
        <fullName evidence="3">DUF1059 domain-containing protein</fullName>
    </recommendedName>
</protein>
<organism evidence="1 2">
    <name type="scientific">Actinoplanes nipponensis</name>
    <dbReference type="NCBI Taxonomy" id="135950"/>
    <lineage>
        <taxon>Bacteria</taxon>
        <taxon>Bacillati</taxon>
        <taxon>Actinomycetota</taxon>
        <taxon>Actinomycetes</taxon>
        <taxon>Micromonosporales</taxon>
        <taxon>Micromonosporaceae</taxon>
        <taxon>Actinoplanes</taxon>
    </lineage>
</organism>
<dbReference type="Proteomes" id="UP000647172">
    <property type="component" value="Unassembled WGS sequence"/>
</dbReference>
<evidence type="ECO:0008006" key="3">
    <source>
        <dbReference type="Google" id="ProtNLM"/>
    </source>
</evidence>
<accession>A0A919JP55</accession>
<evidence type="ECO:0000313" key="1">
    <source>
        <dbReference type="EMBL" id="GIE52785.1"/>
    </source>
</evidence>
<name>A0A919JP55_9ACTN</name>
<comment type="caution">
    <text evidence="1">The sequence shown here is derived from an EMBL/GenBank/DDBJ whole genome shotgun (WGS) entry which is preliminary data.</text>
</comment>
<sequence>MTVSIRCADFNNDCPAQFTAPDQDELLQHVELHTRSAHQPMEWTPELAEVVKTHVKQV</sequence>
<dbReference type="EMBL" id="BOMQ01000074">
    <property type="protein sequence ID" value="GIE52785.1"/>
    <property type="molecule type" value="Genomic_DNA"/>
</dbReference>
<dbReference type="Pfam" id="PF06348">
    <property type="entry name" value="DUF1059"/>
    <property type="match status" value="1"/>
</dbReference>
<dbReference type="RefSeq" id="WP_203774449.1">
    <property type="nucleotide sequence ID" value="NZ_BAAAYJ010000108.1"/>
</dbReference>